<dbReference type="VEuPathDB" id="FungiDB:H257_13604"/>
<gene>
    <name evidence="2" type="ORF">H257_13604</name>
</gene>
<dbReference type="EMBL" id="KI913162">
    <property type="protein sequence ID" value="ETV71230.1"/>
    <property type="molecule type" value="Genomic_DNA"/>
</dbReference>
<sequence length="237" mass="25952">MVRKPTEPETFIKLALLCPEDDVGVSWSNEYPMSSIASVVERSIAWSAGLVPGMMLKGVKVKGDTAFETLDGTSTPFLTGPGVYPRILVLKFTAGACTVDNIKQSARIRARTLAQRNKICKQLGPVSHAEVLVEAQKTVARQYWIIRSRMAKAEKALLPSQFTQLPVATSAATASNEEMCAAQVLNALPLHSPPPGKKKRLRSNETSQDTSSSVRLRAVTHHQQHHTRSDDKTTSYI</sequence>
<dbReference type="RefSeq" id="XP_009839476.1">
    <property type="nucleotide sequence ID" value="XM_009841174.1"/>
</dbReference>
<dbReference type="AlphaFoldDB" id="W4FUQ7"/>
<accession>W4FUQ7</accession>
<feature type="region of interest" description="Disordered" evidence="1">
    <location>
        <begin position="187"/>
        <end position="237"/>
    </location>
</feature>
<feature type="compositionally biased region" description="Basic and acidic residues" evidence="1">
    <location>
        <begin position="227"/>
        <end position="237"/>
    </location>
</feature>
<proteinExistence type="predicted"/>
<dbReference type="OrthoDB" id="10499537at2759"/>
<name>W4FUQ7_APHAT</name>
<feature type="compositionally biased region" description="Polar residues" evidence="1">
    <location>
        <begin position="204"/>
        <end position="214"/>
    </location>
</feature>
<protein>
    <submittedName>
        <fullName evidence="2">Uncharacterized protein</fullName>
    </submittedName>
</protein>
<evidence type="ECO:0000313" key="2">
    <source>
        <dbReference type="EMBL" id="ETV71230.1"/>
    </source>
</evidence>
<organism evidence="2">
    <name type="scientific">Aphanomyces astaci</name>
    <name type="common">Crayfish plague agent</name>
    <dbReference type="NCBI Taxonomy" id="112090"/>
    <lineage>
        <taxon>Eukaryota</taxon>
        <taxon>Sar</taxon>
        <taxon>Stramenopiles</taxon>
        <taxon>Oomycota</taxon>
        <taxon>Saprolegniomycetes</taxon>
        <taxon>Saprolegniales</taxon>
        <taxon>Verrucalvaceae</taxon>
        <taxon>Aphanomyces</taxon>
    </lineage>
</organism>
<dbReference type="GeneID" id="20815600"/>
<evidence type="ECO:0000256" key="1">
    <source>
        <dbReference type="SAM" id="MobiDB-lite"/>
    </source>
</evidence>
<reference evidence="2" key="1">
    <citation type="submission" date="2013-12" db="EMBL/GenBank/DDBJ databases">
        <title>The Genome Sequence of Aphanomyces astaci APO3.</title>
        <authorList>
            <consortium name="The Broad Institute Genomics Platform"/>
            <person name="Russ C."/>
            <person name="Tyler B."/>
            <person name="van West P."/>
            <person name="Dieguez-Uribeondo J."/>
            <person name="Young S.K."/>
            <person name="Zeng Q."/>
            <person name="Gargeya S."/>
            <person name="Fitzgerald M."/>
            <person name="Abouelleil A."/>
            <person name="Alvarado L."/>
            <person name="Chapman S.B."/>
            <person name="Gainer-Dewar J."/>
            <person name="Goldberg J."/>
            <person name="Griggs A."/>
            <person name="Gujja S."/>
            <person name="Hansen M."/>
            <person name="Howarth C."/>
            <person name="Imamovic A."/>
            <person name="Ireland A."/>
            <person name="Larimer J."/>
            <person name="McCowan C."/>
            <person name="Murphy C."/>
            <person name="Pearson M."/>
            <person name="Poon T.W."/>
            <person name="Priest M."/>
            <person name="Roberts A."/>
            <person name="Saif S."/>
            <person name="Shea T."/>
            <person name="Sykes S."/>
            <person name="Wortman J."/>
            <person name="Nusbaum C."/>
            <person name="Birren B."/>
        </authorList>
    </citation>
    <scope>NUCLEOTIDE SEQUENCE [LARGE SCALE GENOMIC DNA]</scope>
    <source>
        <strain evidence="2">APO3</strain>
    </source>
</reference>